<dbReference type="InterPro" id="IPR000866">
    <property type="entry name" value="AhpC/TSA"/>
</dbReference>
<dbReference type="SUPFAM" id="SSF52833">
    <property type="entry name" value="Thioredoxin-like"/>
    <property type="match status" value="1"/>
</dbReference>
<organism evidence="3 4">
    <name type="scientific">Chitinophaga tropicalis</name>
    <dbReference type="NCBI Taxonomy" id="2683588"/>
    <lineage>
        <taxon>Bacteria</taxon>
        <taxon>Pseudomonadati</taxon>
        <taxon>Bacteroidota</taxon>
        <taxon>Chitinophagia</taxon>
        <taxon>Chitinophagales</taxon>
        <taxon>Chitinophagaceae</taxon>
        <taxon>Chitinophaga</taxon>
    </lineage>
</organism>
<proteinExistence type="predicted"/>
<evidence type="ECO:0000256" key="1">
    <source>
        <dbReference type="ARBA" id="ARBA00023284"/>
    </source>
</evidence>
<dbReference type="Gene3D" id="3.40.30.10">
    <property type="entry name" value="Glutaredoxin"/>
    <property type="match status" value="1"/>
</dbReference>
<dbReference type="RefSeq" id="WP_157306232.1">
    <property type="nucleotide sequence ID" value="NZ_WRXN01000004.1"/>
</dbReference>
<comment type="caution">
    <text evidence="3">The sequence shown here is derived from an EMBL/GenBank/DDBJ whole genome shotgun (WGS) entry which is preliminary data.</text>
</comment>
<name>A0A7K1U377_9BACT</name>
<dbReference type="InterPro" id="IPR050553">
    <property type="entry name" value="Thioredoxin_ResA/DsbE_sf"/>
</dbReference>
<accession>A0A7K1U377</accession>
<dbReference type="InterPro" id="IPR036249">
    <property type="entry name" value="Thioredoxin-like_sf"/>
</dbReference>
<dbReference type="AlphaFoldDB" id="A0A7K1U377"/>
<evidence type="ECO:0000313" key="3">
    <source>
        <dbReference type="EMBL" id="MVT08808.1"/>
    </source>
</evidence>
<dbReference type="PROSITE" id="PS51352">
    <property type="entry name" value="THIOREDOXIN_2"/>
    <property type="match status" value="1"/>
</dbReference>
<sequence length="348" mass="39641">MKITSWAIAIVLAPVILFAQSRTVRPSMDKRFNEYCTSNIFEGKSHKNERLPAFSLPTPDGRILRSADMKGKVLVLDFWATWCAPCRKLTAELDSSLKKYQERKDFQMIGMDYNETVVNKGLSPAAYWKEHKYGFPMTLNNNEYGKSLNAGNPTVIVVDKDGIMRGKWDAWTPHTAEEISVLVWALLEDPRITEADVNKAYEKKEYLKTIHLCDLFMATYPAETGKFAAIKYNARMKMSSKMEALTEVKFVLDTITDYKAFTNRLLGNDTISPSATRTQLFEELMKQAGQEKNYLIYELVAGNYYKAGNRKAAVENAEKALQIARQSGKNAGPMIEQIRSSLEEYRKE</sequence>
<dbReference type="PANTHER" id="PTHR42852:SF13">
    <property type="entry name" value="PROTEIN DIPZ"/>
    <property type="match status" value="1"/>
</dbReference>
<dbReference type="Proteomes" id="UP000461730">
    <property type="component" value="Unassembled WGS sequence"/>
</dbReference>
<reference evidence="3 4" key="1">
    <citation type="submission" date="2019-12" db="EMBL/GenBank/DDBJ databases">
        <title>Chitinophaga sp. strain ysch24 (GDMCC 1.1355), whole genome shotgun sequence.</title>
        <authorList>
            <person name="Zhang X."/>
        </authorList>
    </citation>
    <scope>NUCLEOTIDE SEQUENCE [LARGE SCALE GENOMIC DNA]</scope>
    <source>
        <strain evidence="4">ysch24</strain>
    </source>
</reference>
<dbReference type="EMBL" id="WRXN01000004">
    <property type="protein sequence ID" value="MVT08808.1"/>
    <property type="molecule type" value="Genomic_DNA"/>
</dbReference>
<keyword evidence="4" id="KW-1185">Reference proteome</keyword>
<keyword evidence="1" id="KW-0676">Redox-active center</keyword>
<dbReference type="InterPro" id="IPR013766">
    <property type="entry name" value="Thioredoxin_domain"/>
</dbReference>
<evidence type="ECO:0000259" key="2">
    <source>
        <dbReference type="PROSITE" id="PS51352"/>
    </source>
</evidence>
<dbReference type="Pfam" id="PF00578">
    <property type="entry name" value="AhpC-TSA"/>
    <property type="match status" value="1"/>
</dbReference>
<dbReference type="PANTHER" id="PTHR42852">
    <property type="entry name" value="THIOL:DISULFIDE INTERCHANGE PROTEIN DSBE"/>
    <property type="match status" value="1"/>
</dbReference>
<protein>
    <submittedName>
        <fullName evidence="3">Redoxin domain-containing protein</fullName>
    </submittedName>
</protein>
<dbReference type="PROSITE" id="PS00194">
    <property type="entry name" value="THIOREDOXIN_1"/>
    <property type="match status" value="1"/>
</dbReference>
<evidence type="ECO:0000313" key="4">
    <source>
        <dbReference type="Proteomes" id="UP000461730"/>
    </source>
</evidence>
<dbReference type="GO" id="GO:0016491">
    <property type="term" value="F:oxidoreductase activity"/>
    <property type="evidence" value="ECO:0007669"/>
    <property type="project" value="InterPro"/>
</dbReference>
<gene>
    <name evidence="3" type="ORF">GO493_11090</name>
</gene>
<dbReference type="GO" id="GO:0016209">
    <property type="term" value="F:antioxidant activity"/>
    <property type="evidence" value="ECO:0007669"/>
    <property type="project" value="InterPro"/>
</dbReference>
<feature type="domain" description="Thioredoxin" evidence="2">
    <location>
        <begin position="45"/>
        <end position="188"/>
    </location>
</feature>
<dbReference type="InterPro" id="IPR017937">
    <property type="entry name" value="Thioredoxin_CS"/>
</dbReference>
<dbReference type="CDD" id="cd02966">
    <property type="entry name" value="TlpA_like_family"/>
    <property type="match status" value="1"/>
</dbReference>